<reference evidence="7 8" key="4">
    <citation type="submission" date="2017-10" db="EMBL/GenBank/DDBJ databases">
        <title>Genome analyses suggest a sexual origin of heterokaryosis in a supposedly ancient asexual fungus.</title>
        <authorList>
            <person name="Corradi N."/>
            <person name="Sedzielewska K."/>
            <person name="Noel J."/>
            <person name="Charron P."/>
            <person name="Farinelli L."/>
            <person name="Marton T."/>
            <person name="Kruger M."/>
            <person name="Pelin A."/>
            <person name="Brachmann A."/>
            <person name="Corradi N."/>
        </authorList>
    </citation>
    <scope>NUCLEOTIDE SEQUENCE [LARGE SCALE GENOMIC DNA]</scope>
    <source>
        <strain evidence="7 8">A1</strain>
    </source>
</reference>
<evidence type="ECO:0000256" key="3">
    <source>
        <dbReference type="ARBA" id="ARBA00022833"/>
    </source>
</evidence>
<reference evidence="6 9" key="1">
    <citation type="submission" date="2016-04" db="EMBL/GenBank/DDBJ databases">
        <title>Genome analyses suggest a sexual origin of heterokaryosis in a supposedly ancient asexual fungus.</title>
        <authorList>
            <person name="Ropars J."/>
            <person name="Sedzielewska K."/>
            <person name="Noel J."/>
            <person name="Charron P."/>
            <person name="Farinelli L."/>
            <person name="Marton T."/>
            <person name="Kruger M."/>
            <person name="Pelin A."/>
            <person name="Brachmann A."/>
            <person name="Corradi N."/>
        </authorList>
    </citation>
    <scope>NUCLEOTIDE SEQUENCE [LARGE SCALE GENOMIC DNA]</scope>
    <source>
        <strain evidence="6 9">A5</strain>
    </source>
</reference>
<dbReference type="GO" id="GO:0008270">
    <property type="term" value="F:zinc ion binding"/>
    <property type="evidence" value="ECO:0007669"/>
    <property type="project" value="UniProtKB-KW"/>
</dbReference>
<dbReference type="PANTHER" id="PTHR23235">
    <property type="entry name" value="KRUEPPEL-LIKE TRANSCRIPTION FACTOR"/>
    <property type="match status" value="1"/>
</dbReference>
<evidence type="ECO:0000259" key="5">
    <source>
        <dbReference type="PROSITE" id="PS50157"/>
    </source>
</evidence>
<evidence type="ECO:0000256" key="4">
    <source>
        <dbReference type="PROSITE-ProRule" id="PRU00042"/>
    </source>
</evidence>
<evidence type="ECO:0000313" key="6">
    <source>
        <dbReference type="EMBL" id="PKB98013.1"/>
    </source>
</evidence>
<organism evidence="7 8">
    <name type="scientific">Rhizophagus irregularis</name>
    <dbReference type="NCBI Taxonomy" id="588596"/>
    <lineage>
        <taxon>Eukaryota</taxon>
        <taxon>Fungi</taxon>
        <taxon>Fungi incertae sedis</taxon>
        <taxon>Mucoromycota</taxon>
        <taxon>Glomeromycotina</taxon>
        <taxon>Glomeromycetes</taxon>
        <taxon>Glomerales</taxon>
        <taxon>Glomeraceae</taxon>
        <taxon>Rhizophagus</taxon>
    </lineage>
</organism>
<evidence type="ECO:0000313" key="7">
    <source>
        <dbReference type="EMBL" id="PKC73123.1"/>
    </source>
</evidence>
<protein>
    <recommendedName>
        <fullName evidence="5">C2H2-type domain-containing protein</fullName>
    </recommendedName>
</protein>
<dbReference type="InterPro" id="IPR013087">
    <property type="entry name" value="Znf_C2H2_type"/>
</dbReference>
<reference evidence="6 9" key="2">
    <citation type="submission" date="2017-09" db="EMBL/GenBank/DDBJ databases">
        <title>Extensive intraspecific genome diversity in a model arbuscular mycorrhizal fungus.</title>
        <authorList>
            <person name="Chen E.C."/>
            <person name="Morin E."/>
            <person name="Beaudet D."/>
            <person name="Noel J."/>
            <person name="Ndikumana S."/>
            <person name="Charron P."/>
            <person name="St-Onge C."/>
            <person name="Giorgi J."/>
            <person name="Grigoriev I.V."/>
            <person name="Roux C."/>
            <person name="Martin F.M."/>
            <person name="Corradi N."/>
        </authorList>
    </citation>
    <scope>NUCLEOTIDE SEQUENCE [LARGE SCALE GENOMIC DNA]</scope>
    <source>
        <strain evidence="6 9">A5</strain>
    </source>
</reference>
<dbReference type="EMBL" id="LLXH01000097">
    <property type="protein sequence ID" value="PKC73123.1"/>
    <property type="molecule type" value="Genomic_DNA"/>
</dbReference>
<dbReference type="Proteomes" id="UP000232688">
    <property type="component" value="Unassembled WGS sequence"/>
</dbReference>
<dbReference type="InterPro" id="IPR036236">
    <property type="entry name" value="Znf_C2H2_sf"/>
</dbReference>
<dbReference type="SMART" id="SM00355">
    <property type="entry name" value="ZnF_C2H2"/>
    <property type="match status" value="2"/>
</dbReference>
<evidence type="ECO:0000313" key="8">
    <source>
        <dbReference type="Proteomes" id="UP000232688"/>
    </source>
</evidence>
<evidence type="ECO:0000256" key="2">
    <source>
        <dbReference type="ARBA" id="ARBA00022771"/>
    </source>
</evidence>
<evidence type="ECO:0000256" key="1">
    <source>
        <dbReference type="ARBA" id="ARBA00022723"/>
    </source>
</evidence>
<dbReference type="Proteomes" id="UP000232722">
    <property type="component" value="Unassembled WGS sequence"/>
</dbReference>
<reference evidence="7 8" key="3">
    <citation type="submission" date="2017-10" db="EMBL/GenBank/DDBJ databases">
        <title>Extensive intraspecific genome diversity in a model arbuscular mycorrhizal fungus.</title>
        <authorList>
            <person name="Chen E.C.H."/>
            <person name="Morin E."/>
            <person name="Baudet D."/>
            <person name="Noel J."/>
            <person name="Ndikumana S."/>
            <person name="Charron P."/>
            <person name="St-Onge C."/>
            <person name="Giorgi J."/>
            <person name="Grigoriev I.V."/>
            <person name="Roux C."/>
            <person name="Martin F.M."/>
            <person name="Corradi N."/>
        </authorList>
    </citation>
    <scope>NUCLEOTIDE SEQUENCE [LARGE SCALE GENOMIC DNA]</scope>
    <source>
        <strain evidence="7 8">A1</strain>
    </source>
</reference>
<keyword evidence="1" id="KW-0479">Metal-binding</keyword>
<dbReference type="PROSITE" id="PS50157">
    <property type="entry name" value="ZINC_FINGER_C2H2_2"/>
    <property type="match status" value="2"/>
</dbReference>
<dbReference type="PROSITE" id="PS00028">
    <property type="entry name" value="ZINC_FINGER_C2H2_1"/>
    <property type="match status" value="2"/>
</dbReference>
<dbReference type="AlphaFoldDB" id="A0A2N0SC47"/>
<dbReference type="VEuPathDB" id="FungiDB:FUN_020448"/>
<comment type="caution">
    <text evidence="7">The sequence shown here is derived from an EMBL/GenBank/DDBJ whole genome shotgun (WGS) entry which is preliminary data.</text>
</comment>
<proteinExistence type="predicted"/>
<dbReference type="Gene3D" id="3.30.160.60">
    <property type="entry name" value="Classic Zinc Finger"/>
    <property type="match status" value="2"/>
</dbReference>
<dbReference type="GO" id="GO:0000981">
    <property type="term" value="F:DNA-binding transcription factor activity, RNA polymerase II-specific"/>
    <property type="evidence" value="ECO:0007669"/>
    <property type="project" value="TreeGrafter"/>
</dbReference>
<dbReference type="VEuPathDB" id="FungiDB:RhiirFUN_000715"/>
<sequence>MLTTNSTKTNQRTLKCDEVGCSKEYNCYAKLKAHKITHTNERPFMCNVFGCNKKFKRSGELIKHQLDHLN</sequence>
<feature type="domain" description="C2H2-type" evidence="5">
    <location>
        <begin position="14"/>
        <end position="43"/>
    </location>
</feature>
<dbReference type="Pfam" id="PF00096">
    <property type="entry name" value="zf-C2H2"/>
    <property type="match status" value="1"/>
</dbReference>
<name>A0A2N0SC47_9GLOM</name>
<evidence type="ECO:0000313" key="9">
    <source>
        <dbReference type="Proteomes" id="UP000232722"/>
    </source>
</evidence>
<dbReference type="PANTHER" id="PTHR23235:SF120">
    <property type="entry name" value="KRUPPEL-LIKE FACTOR 15"/>
    <property type="match status" value="1"/>
</dbReference>
<dbReference type="EMBL" id="LLXJ01002864">
    <property type="protein sequence ID" value="PKB98013.1"/>
    <property type="molecule type" value="Genomic_DNA"/>
</dbReference>
<keyword evidence="2 4" id="KW-0863">Zinc-finger</keyword>
<dbReference type="VEuPathDB" id="FungiDB:RhiirA1_336391"/>
<keyword evidence="3" id="KW-0862">Zinc</keyword>
<accession>A0A2N0SC47</accession>
<dbReference type="SUPFAM" id="SSF57667">
    <property type="entry name" value="beta-beta-alpha zinc fingers"/>
    <property type="match status" value="1"/>
</dbReference>
<gene>
    <name evidence="7" type="ORF">RhiirA1_336391</name>
    <name evidence="6" type="ORF">RhiirA5_301375</name>
</gene>
<dbReference type="GO" id="GO:0000978">
    <property type="term" value="F:RNA polymerase II cis-regulatory region sequence-specific DNA binding"/>
    <property type="evidence" value="ECO:0007669"/>
    <property type="project" value="TreeGrafter"/>
</dbReference>
<feature type="domain" description="C2H2-type" evidence="5">
    <location>
        <begin position="44"/>
        <end position="70"/>
    </location>
</feature>